<dbReference type="EMBL" id="JAVDQZ010000006">
    <property type="protein sequence ID" value="MDR6427942.1"/>
    <property type="molecule type" value="Genomic_DNA"/>
</dbReference>
<dbReference type="AlphaFoldDB" id="A0AAE3Y1T0"/>
<sequence length="36" mass="4143">MLPLHRRLGINPPHAQRIDWKPERMEAAPIGDISIL</sequence>
<organism evidence="1 2">
    <name type="scientific">Variovorax paradoxus</name>
    <dbReference type="NCBI Taxonomy" id="34073"/>
    <lineage>
        <taxon>Bacteria</taxon>
        <taxon>Pseudomonadati</taxon>
        <taxon>Pseudomonadota</taxon>
        <taxon>Betaproteobacteria</taxon>
        <taxon>Burkholderiales</taxon>
        <taxon>Comamonadaceae</taxon>
        <taxon>Variovorax</taxon>
    </lineage>
</organism>
<evidence type="ECO:0000313" key="1">
    <source>
        <dbReference type="EMBL" id="MDR6427942.1"/>
    </source>
</evidence>
<proteinExistence type="predicted"/>
<evidence type="ECO:0000313" key="2">
    <source>
        <dbReference type="Proteomes" id="UP001184828"/>
    </source>
</evidence>
<protein>
    <submittedName>
        <fullName evidence="1">Uncharacterized protein</fullName>
    </submittedName>
</protein>
<reference evidence="1" key="1">
    <citation type="submission" date="2023-07" db="EMBL/GenBank/DDBJ databases">
        <title>Sorghum-associated microbial communities from plants grown in Nebraska, USA.</title>
        <authorList>
            <person name="Schachtman D."/>
        </authorList>
    </citation>
    <scope>NUCLEOTIDE SEQUENCE</scope>
    <source>
        <strain evidence="1">DS2114</strain>
    </source>
</reference>
<gene>
    <name evidence="1" type="ORF">J2738_004097</name>
</gene>
<name>A0AAE3Y1T0_VARPD</name>
<comment type="caution">
    <text evidence="1">The sequence shown here is derived from an EMBL/GenBank/DDBJ whole genome shotgun (WGS) entry which is preliminary data.</text>
</comment>
<dbReference type="Proteomes" id="UP001184828">
    <property type="component" value="Unassembled WGS sequence"/>
</dbReference>
<accession>A0AAE3Y1T0</accession>